<evidence type="ECO:0008006" key="4">
    <source>
        <dbReference type="Google" id="ProtNLM"/>
    </source>
</evidence>
<feature type="compositionally biased region" description="Low complexity" evidence="1">
    <location>
        <begin position="1"/>
        <end position="19"/>
    </location>
</feature>
<protein>
    <recommendedName>
        <fullName evidence="4">Tobamovirus multiplication protein 2B</fullName>
    </recommendedName>
</protein>
<accession>A0A835IYS1</accession>
<proteinExistence type="predicted"/>
<evidence type="ECO:0000313" key="3">
    <source>
        <dbReference type="Proteomes" id="UP000631114"/>
    </source>
</evidence>
<dbReference type="Proteomes" id="UP000631114">
    <property type="component" value="Unassembled WGS sequence"/>
</dbReference>
<feature type="region of interest" description="Disordered" evidence="1">
    <location>
        <begin position="1"/>
        <end position="23"/>
    </location>
</feature>
<gene>
    <name evidence="2" type="ORF">IFM89_027673</name>
</gene>
<dbReference type="AlphaFoldDB" id="A0A835IYS1"/>
<keyword evidence="3" id="KW-1185">Reference proteome</keyword>
<dbReference type="OrthoDB" id="1923377at2759"/>
<comment type="caution">
    <text evidence="2">The sequence shown here is derived from an EMBL/GenBank/DDBJ whole genome shotgun (WGS) entry which is preliminary data.</text>
</comment>
<evidence type="ECO:0000256" key="1">
    <source>
        <dbReference type="SAM" id="MobiDB-lite"/>
    </source>
</evidence>
<sequence>MASSKSTSSASISSISSSSRDGTAKATVADHISQAVQSTSNLLHLMQQSSPSQACLMKLPKNLVAKTSTIRNTAQVLEQLPQVISSLDAHTEDGLHRLNRVFRDDQDWCYGMQRGLRAEKGSRDKLEISIRLLGGEHPLSVPHLKTVIQLLSNMESSQLSPAFHPNKNQEVQIILLS</sequence>
<dbReference type="EMBL" id="JADFTS010000001">
    <property type="protein sequence ID" value="KAF9625896.1"/>
    <property type="molecule type" value="Genomic_DNA"/>
</dbReference>
<name>A0A835IYS1_9MAGN</name>
<organism evidence="2 3">
    <name type="scientific">Coptis chinensis</name>
    <dbReference type="NCBI Taxonomy" id="261450"/>
    <lineage>
        <taxon>Eukaryota</taxon>
        <taxon>Viridiplantae</taxon>
        <taxon>Streptophyta</taxon>
        <taxon>Embryophyta</taxon>
        <taxon>Tracheophyta</taxon>
        <taxon>Spermatophyta</taxon>
        <taxon>Magnoliopsida</taxon>
        <taxon>Ranunculales</taxon>
        <taxon>Ranunculaceae</taxon>
        <taxon>Coptidoideae</taxon>
        <taxon>Coptis</taxon>
    </lineage>
</organism>
<reference evidence="2 3" key="1">
    <citation type="submission" date="2020-10" db="EMBL/GenBank/DDBJ databases">
        <title>The Coptis chinensis genome and diversification of protoberbering-type alkaloids.</title>
        <authorList>
            <person name="Wang B."/>
            <person name="Shu S."/>
            <person name="Song C."/>
            <person name="Liu Y."/>
        </authorList>
    </citation>
    <scope>NUCLEOTIDE SEQUENCE [LARGE SCALE GENOMIC DNA]</scope>
    <source>
        <strain evidence="2">HL-2020</strain>
        <tissue evidence="2">Leaf</tissue>
    </source>
</reference>
<evidence type="ECO:0000313" key="2">
    <source>
        <dbReference type="EMBL" id="KAF9625896.1"/>
    </source>
</evidence>